<evidence type="ECO:0000256" key="1">
    <source>
        <dbReference type="ARBA" id="ARBA00006547"/>
    </source>
</evidence>
<protein>
    <submittedName>
        <fullName evidence="3">N-hydroxyarylamine O-acetyltransferase</fullName>
    </submittedName>
</protein>
<dbReference type="SUPFAM" id="SSF54001">
    <property type="entry name" value="Cysteine proteinases"/>
    <property type="match status" value="1"/>
</dbReference>
<evidence type="ECO:0000256" key="2">
    <source>
        <dbReference type="RuleBase" id="RU003452"/>
    </source>
</evidence>
<dbReference type="RefSeq" id="WP_170220920.1">
    <property type="nucleotide sequence ID" value="NZ_VFML01000001.1"/>
</dbReference>
<dbReference type="Pfam" id="PF00797">
    <property type="entry name" value="Acetyltransf_2"/>
    <property type="match status" value="1"/>
</dbReference>
<comment type="caution">
    <text evidence="3">The sequence shown here is derived from an EMBL/GenBank/DDBJ whole genome shotgun (WGS) entry which is preliminary data.</text>
</comment>
<dbReference type="PANTHER" id="PTHR11786">
    <property type="entry name" value="N-HYDROXYARYLAMINE O-ACETYLTRANSFERASE"/>
    <property type="match status" value="1"/>
</dbReference>
<dbReference type="InterPro" id="IPR038765">
    <property type="entry name" value="Papain-like_cys_pep_sf"/>
</dbReference>
<sequence>MQTLTTSEVRPVLGEAEVDSYLGRIGAERPAGPDAGALRELHRRHLVAVPYNNLAIHLDQEVRLDQRWLFEWIVEGHRGGMCYELNGAFAALLAGLGYRVDLLAARVFLGRRRLALPYSHVALRVEAEDGSRWLADVGFGKHSHYPLGLRERAEQAEPGGRFRLAGAEGDDLDVLRDGVPIYRLDQRARELDEFGGTYWWTRTAPESPYVRAPLCSRLTVDGGRVTLSGRTLTVTDAHGGRAKRELTDDDVLDTYRTLFALPVDRLPDRTDAPTLPWF</sequence>
<comment type="similarity">
    <text evidence="1 2">Belongs to the arylamine N-acetyltransferase family.</text>
</comment>
<dbReference type="Gene3D" id="2.40.128.150">
    <property type="entry name" value="Cysteine proteinases"/>
    <property type="match status" value="1"/>
</dbReference>
<dbReference type="InterPro" id="IPR001447">
    <property type="entry name" value="Arylamine_N-AcTrfase"/>
</dbReference>
<keyword evidence="3" id="KW-0808">Transferase</keyword>
<dbReference type="PANTHER" id="PTHR11786:SF0">
    <property type="entry name" value="ARYLAMINE N-ACETYLTRANSFERASE 4-RELATED"/>
    <property type="match status" value="1"/>
</dbReference>
<organism evidence="3 4">
    <name type="scientific">Amycolatopsis cihanbeyliensis</name>
    <dbReference type="NCBI Taxonomy" id="1128664"/>
    <lineage>
        <taxon>Bacteria</taxon>
        <taxon>Bacillati</taxon>
        <taxon>Actinomycetota</taxon>
        <taxon>Actinomycetes</taxon>
        <taxon>Pseudonocardiales</taxon>
        <taxon>Pseudonocardiaceae</taxon>
        <taxon>Amycolatopsis</taxon>
    </lineage>
</organism>
<dbReference type="PRINTS" id="PR01543">
    <property type="entry name" value="ANATRNSFRASE"/>
</dbReference>
<proteinExistence type="inferred from homology"/>
<accession>A0A542DPZ4</accession>
<name>A0A542DPZ4_AMYCI</name>
<dbReference type="Gene3D" id="3.30.2140.10">
    <property type="entry name" value="Arylamine N-acetyltransferase"/>
    <property type="match status" value="1"/>
</dbReference>
<evidence type="ECO:0000313" key="4">
    <source>
        <dbReference type="Proteomes" id="UP000320876"/>
    </source>
</evidence>
<reference evidence="3 4" key="1">
    <citation type="submission" date="2019-06" db="EMBL/GenBank/DDBJ databases">
        <title>Sequencing the genomes of 1000 actinobacteria strains.</title>
        <authorList>
            <person name="Klenk H.-P."/>
        </authorList>
    </citation>
    <scope>NUCLEOTIDE SEQUENCE [LARGE SCALE GENOMIC DNA]</scope>
    <source>
        <strain evidence="3 4">DSM 45679</strain>
    </source>
</reference>
<gene>
    <name evidence="3" type="ORF">FB471_4961</name>
</gene>
<dbReference type="GO" id="GO:0016407">
    <property type="term" value="F:acetyltransferase activity"/>
    <property type="evidence" value="ECO:0007669"/>
    <property type="project" value="InterPro"/>
</dbReference>
<evidence type="ECO:0000313" key="3">
    <source>
        <dbReference type="EMBL" id="TQJ05137.1"/>
    </source>
</evidence>
<dbReference type="EMBL" id="VFML01000001">
    <property type="protein sequence ID" value="TQJ05137.1"/>
    <property type="molecule type" value="Genomic_DNA"/>
</dbReference>
<dbReference type="AlphaFoldDB" id="A0A542DPZ4"/>
<keyword evidence="4" id="KW-1185">Reference proteome</keyword>
<dbReference type="Proteomes" id="UP000320876">
    <property type="component" value="Unassembled WGS sequence"/>
</dbReference>